<dbReference type="RefSeq" id="WP_160728400.1">
    <property type="nucleotide sequence ID" value="NZ_WTYC01000005.1"/>
</dbReference>
<dbReference type="SMART" id="SM00563">
    <property type="entry name" value="PlsC"/>
    <property type="match status" value="1"/>
</dbReference>
<dbReference type="Pfam" id="PF01553">
    <property type="entry name" value="Acyltransferase"/>
    <property type="match status" value="1"/>
</dbReference>
<dbReference type="AlphaFoldDB" id="A0A844XTE4"/>
<evidence type="ECO:0000256" key="2">
    <source>
        <dbReference type="ARBA" id="ARBA00022679"/>
    </source>
</evidence>
<dbReference type="Proteomes" id="UP000448199">
    <property type="component" value="Unassembled WGS sequence"/>
</dbReference>
<evidence type="ECO:0000256" key="3">
    <source>
        <dbReference type="ARBA" id="ARBA00023315"/>
    </source>
</evidence>
<protein>
    <submittedName>
        <fullName evidence="5">Acyltransferase</fullName>
    </submittedName>
</protein>
<sequence length="206" mass="23108">MPSATNRKPSLLSRLVRRLLILLYRWKGWRIDGRRPEARKFIILGAPHTSNWDFIFFIGATHELGIRPSFMGKSSLFKWPMTDFMLDMGGVPVDRAKRANYVEQVAAAFAAADDLALVIAPEGSRTFKGDWRSGFYHIAMAAGVPIVPAWVDNAKLVGGMGEPIMPTGDYRADLAKIAAFYREKRPDCDRFVALEKSTQTVGEMKK</sequence>
<dbReference type="InterPro" id="IPR002123">
    <property type="entry name" value="Plipid/glycerol_acylTrfase"/>
</dbReference>
<dbReference type="SUPFAM" id="SSF69593">
    <property type="entry name" value="Glycerol-3-phosphate (1)-acyltransferase"/>
    <property type="match status" value="1"/>
</dbReference>
<dbReference type="GO" id="GO:0003841">
    <property type="term" value="F:1-acylglycerol-3-phosphate O-acyltransferase activity"/>
    <property type="evidence" value="ECO:0007669"/>
    <property type="project" value="TreeGrafter"/>
</dbReference>
<dbReference type="PANTHER" id="PTHR10434:SF9">
    <property type="entry name" value="PHOSPHOLIPID_GLYCEROL ACYLTRANSFERASE DOMAIN-CONTAINING PROTEIN"/>
    <property type="match status" value="1"/>
</dbReference>
<evidence type="ECO:0000256" key="1">
    <source>
        <dbReference type="ARBA" id="ARBA00005189"/>
    </source>
</evidence>
<dbReference type="PANTHER" id="PTHR10434">
    <property type="entry name" value="1-ACYL-SN-GLYCEROL-3-PHOSPHATE ACYLTRANSFERASE"/>
    <property type="match status" value="1"/>
</dbReference>
<comment type="caution">
    <text evidence="5">The sequence shown here is derived from an EMBL/GenBank/DDBJ whole genome shotgun (WGS) entry which is preliminary data.</text>
</comment>
<dbReference type="EMBL" id="WTYC01000005">
    <property type="protein sequence ID" value="MXO48866.1"/>
    <property type="molecule type" value="Genomic_DNA"/>
</dbReference>
<accession>A0A844XTE4</accession>
<reference evidence="5 6" key="1">
    <citation type="submission" date="2019-12" db="EMBL/GenBank/DDBJ databases">
        <title>Genomic-based taxomic classification of the family Erythrobacteraceae.</title>
        <authorList>
            <person name="Xu L."/>
        </authorList>
    </citation>
    <scope>NUCLEOTIDE SEQUENCE [LARGE SCALE GENOMIC DNA]</scope>
    <source>
        <strain evidence="5 6">DSM 17792</strain>
    </source>
</reference>
<keyword evidence="6" id="KW-1185">Reference proteome</keyword>
<keyword evidence="3 5" id="KW-0012">Acyltransferase</keyword>
<evidence type="ECO:0000313" key="6">
    <source>
        <dbReference type="Proteomes" id="UP000448199"/>
    </source>
</evidence>
<feature type="domain" description="Phospholipid/glycerol acyltransferase" evidence="4">
    <location>
        <begin position="42"/>
        <end position="154"/>
    </location>
</feature>
<comment type="pathway">
    <text evidence="1">Lipid metabolism.</text>
</comment>
<proteinExistence type="predicted"/>
<dbReference type="OrthoDB" id="9796839at2"/>
<keyword evidence="2 5" id="KW-0808">Transferase</keyword>
<evidence type="ECO:0000259" key="4">
    <source>
        <dbReference type="SMART" id="SM00563"/>
    </source>
</evidence>
<gene>
    <name evidence="5" type="ORF">GRI69_11420</name>
</gene>
<organism evidence="5 6">
    <name type="scientific">Qipengyuania vulgaris</name>
    <dbReference type="NCBI Taxonomy" id="291985"/>
    <lineage>
        <taxon>Bacteria</taxon>
        <taxon>Pseudomonadati</taxon>
        <taxon>Pseudomonadota</taxon>
        <taxon>Alphaproteobacteria</taxon>
        <taxon>Sphingomonadales</taxon>
        <taxon>Erythrobacteraceae</taxon>
        <taxon>Qipengyuania</taxon>
    </lineage>
</organism>
<name>A0A844XTE4_9SPHN</name>
<evidence type="ECO:0000313" key="5">
    <source>
        <dbReference type="EMBL" id="MXO48866.1"/>
    </source>
</evidence>
<dbReference type="GO" id="GO:0006654">
    <property type="term" value="P:phosphatidic acid biosynthetic process"/>
    <property type="evidence" value="ECO:0007669"/>
    <property type="project" value="TreeGrafter"/>
</dbReference>